<feature type="region of interest" description="Disordered" evidence="1">
    <location>
        <begin position="77"/>
        <end position="103"/>
    </location>
</feature>
<protein>
    <submittedName>
        <fullName evidence="2">Uncharacterized protein</fullName>
    </submittedName>
</protein>
<dbReference type="AlphaFoldDB" id="A0A1Y0ISJ3"/>
<reference evidence="3" key="1">
    <citation type="submission" date="2017-05" db="EMBL/GenBank/DDBJ databases">
        <authorList>
            <person name="Sung H."/>
        </authorList>
    </citation>
    <scope>NUCLEOTIDE SEQUENCE [LARGE SCALE GENOMIC DNA]</scope>
    <source>
        <strain evidence="3">AR23208</strain>
    </source>
</reference>
<evidence type="ECO:0000313" key="3">
    <source>
        <dbReference type="Proteomes" id="UP000195437"/>
    </source>
</evidence>
<evidence type="ECO:0000256" key="1">
    <source>
        <dbReference type="SAM" id="MobiDB-lite"/>
    </source>
</evidence>
<proteinExistence type="predicted"/>
<dbReference type="EMBL" id="CP021434">
    <property type="protein sequence ID" value="ARU62425.1"/>
    <property type="molecule type" value="Genomic_DNA"/>
</dbReference>
<sequence>MGCPAQPACQALRCATASPAAGCAARPAPHAPFPASTARREPPAPAPAPWSPPIPANPKREQGPRYRAACLLRRCGSAARPPSAPSPLASALRSPASRPDRPA</sequence>
<name>A0A1Y0ISJ3_9BACL</name>
<dbReference type="Proteomes" id="UP000195437">
    <property type="component" value="Chromosome"/>
</dbReference>
<evidence type="ECO:0000313" key="2">
    <source>
        <dbReference type="EMBL" id="ARU62425.1"/>
    </source>
</evidence>
<organism evidence="2 3">
    <name type="scientific">Tumebacillus avium</name>
    <dbReference type="NCBI Taxonomy" id="1903704"/>
    <lineage>
        <taxon>Bacteria</taxon>
        <taxon>Bacillati</taxon>
        <taxon>Bacillota</taxon>
        <taxon>Bacilli</taxon>
        <taxon>Bacillales</taxon>
        <taxon>Alicyclobacillaceae</taxon>
        <taxon>Tumebacillus</taxon>
    </lineage>
</organism>
<feature type="compositionally biased region" description="Low complexity" evidence="1">
    <location>
        <begin position="77"/>
        <end position="97"/>
    </location>
</feature>
<accession>A0A1Y0ISJ3</accession>
<feature type="compositionally biased region" description="Low complexity" evidence="1">
    <location>
        <begin position="22"/>
        <end position="37"/>
    </location>
</feature>
<gene>
    <name evidence="2" type="ORF">CBW65_16775</name>
</gene>
<dbReference type="KEGG" id="tum:CBW65_16775"/>
<keyword evidence="3" id="KW-1185">Reference proteome</keyword>
<feature type="region of interest" description="Disordered" evidence="1">
    <location>
        <begin position="22"/>
        <end position="64"/>
    </location>
</feature>
<feature type="compositionally biased region" description="Pro residues" evidence="1">
    <location>
        <begin position="43"/>
        <end position="56"/>
    </location>
</feature>